<keyword evidence="2" id="KW-1185">Reference proteome</keyword>
<gene>
    <name evidence="1" type="ORF">EV702DRAFT_1046353</name>
</gene>
<name>A0A9P6ZTX8_9AGAM</name>
<dbReference type="EMBL" id="JABBWD010000028">
    <property type="protein sequence ID" value="KAG1776195.1"/>
    <property type="molecule type" value="Genomic_DNA"/>
</dbReference>
<reference evidence="1" key="1">
    <citation type="journal article" date="2020" name="New Phytol.">
        <title>Comparative genomics reveals dynamic genome evolution in host specialist ectomycorrhizal fungi.</title>
        <authorList>
            <person name="Lofgren L.A."/>
            <person name="Nguyen N.H."/>
            <person name="Vilgalys R."/>
            <person name="Ruytinx J."/>
            <person name="Liao H.L."/>
            <person name="Branco S."/>
            <person name="Kuo A."/>
            <person name="LaButti K."/>
            <person name="Lipzen A."/>
            <person name="Andreopoulos W."/>
            <person name="Pangilinan J."/>
            <person name="Riley R."/>
            <person name="Hundley H."/>
            <person name="Na H."/>
            <person name="Barry K."/>
            <person name="Grigoriev I.V."/>
            <person name="Stajich J.E."/>
            <person name="Kennedy P.G."/>
        </authorList>
    </citation>
    <scope>NUCLEOTIDE SEQUENCE</scope>
    <source>
        <strain evidence="1">DOB743</strain>
    </source>
</reference>
<protein>
    <submittedName>
        <fullName evidence="1">Uncharacterized protein</fullName>
    </submittedName>
</protein>
<accession>A0A9P6ZTX8</accession>
<evidence type="ECO:0000313" key="2">
    <source>
        <dbReference type="Proteomes" id="UP000714275"/>
    </source>
</evidence>
<organism evidence="1 2">
    <name type="scientific">Suillus placidus</name>
    <dbReference type="NCBI Taxonomy" id="48579"/>
    <lineage>
        <taxon>Eukaryota</taxon>
        <taxon>Fungi</taxon>
        <taxon>Dikarya</taxon>
        <taxon>Basidiomycota</taxon>
        <taxon>Agaricomycotina</taxon>
        <taxon>Agaricomycetes</taxon>
        <taxon>Agaricomycetidae</taxon>
        <taxon>Boletales</taxon>
        <taxon>Suillineae</taxon>
        <taxon>Suillaceae</taxon>
        <taxon>Suillus</taxon>
    </lineage>
</organism>
<evidence type="ECO:0000313" key="1">
    <source>
        <dbReference type="EMBL" id="KAG1776195.1"/>
    </source>
</evidence>
<dbReference type="Proteomes" id="UP000714275">
    <property type="component" value="Unassembled WGS sequence"/>
</dbReference>
<comment type="caution">
    <text evidence="1">The sequence shown here is derived from an EMBL/GenBank/DDBJ whole genome shotgun (WGS) entry which is preliminary data.</text>
</comment>
<dbReference type="AlphaFoldDB" id="A0A9P6ZTX8"/>
<proteinExistence type="predicted"/>
<sequence length="266" mass="30940">MKTRKVVDRVLKDWQEVFKSTEEGKQVDRRMEIATPLALSIFTFSSPIVENYLVKQVQNSGKFADKKMQYNWLLQIQQYAVDLKRAGTRILTRFFRMQGSNVIMISRVWTFIVRHMITIFFDVGLKAIKVADMPMEDTKMHFYHGAINDIICMGRFNEMAIMASLEFHCPFTNLQSSDAGVIIHSKFMISWMCEVELCHGHIITFAPKNTNEAEQGPCWQRRPLVPKMGHVLDVVEKFPQYDASVLQLSYKHNFIMHPTLQQIEAI</sequence>